<organism evidence="1 2">
    <name type="scientific">Escallonia herrerae</name>
    <dbReference type="NCBI Taxonomy" id="1293975"/>
    <lineage>
        <taxon>Eukaryota</taxon>
        <taxon>Viridiplantae</taxon>
        <taxon>Streptophyta</taxon>
        <taxon>Embryophyta</taxon>
        <taxon>Tracheophyta</taxon>
        <taxon>Spermatophyta</taxon>
        <taxon>Magnoliopsida</taxon>
        <taxon>eudicotyledons</taxon>
        <taxon>Gunneridae</taxon>
        <taxon>Pentapetalae</taxon>
        <taxon>asterids</taxon>
        <taxon>campanulids</taxon>
        <taxon>Escalloniales</taxon>
        <taxon>Escalloniaceae</taxon>
        <taxon>Escallonia</taxon>
    </lineage>
</organism>
<evidence type="ECO:0000313" key="1">
    <source>
        <dbReference type="EMBL" id="KAK3007805.1"/>
    </source>
</evidence>
<protein>
    <submittedName>
        <fullName evidence="1">Uncharacterized protein</fullName>
    </submittedName>
</protein>
<comment type="caution">
    <text evidence="1">The sequence shown here is derived from an EMBL/GenBank/DDBJ whole genome shotgun (WGS) entry which is preliminary data.</text>
</comment>
<sequence length="137" mass="14669">MGVASLARRCMNLNGRNRPTMKEVAMELEGIRMSNAAPTPQQTYEEVAYSMNEPFGPWDTATLTASPAESNISPSSDAKPFIGDDKFYDLELCSMNNSGEMCLTSSSGGMGSTSISGGMVSRSSVDKLPIQAVVMLR</sequence>
<name>A0AA88VKC3_9ASTE</name>
<keyword evidence="2" id="KW-1185">Reference proteome</keyword>
<accession>A0AA88VKC3</accession>
<dbReference type="Proteomes" id="UP001188597">
    <property type="component" value="Unassembled WGS sequence"/>
</dbReference>
<proteinExistence type="predicted"/>
<evidence type="ECO:0000313" key="2">
    <source>
        <dbReference type="Proteomes" id="UP001188597"/>
    </source>
</evidence>
<dbReference type="EMBL" id="JAVXUP010001822">
    <property type="protein sequence ID" value="KAK3007805.1"/>
    <property type="molecule type" value="Genomic_DNA"/>
</dbReference>
<reference evidence="1" key="1">
    <citation type="submission" date="2022-12" db="EMBL/GenBank/DDBJ databases">
        <title>Draft genome assemblies for two species of Escallonia (Escalloniales).</title>
        <authorList>
            <person name="Chanderbali A."/>
            <person name="Dervinis C."/>
            <person name="Anghel I."/>
            <person name="Soltis D."/>
            <person name="Soltis P."/>
            <person name="Zapata F."/>
        </authorList>
    </citation>
    <scope>NUCLEOTIDE SEQUENCE</scope>
    <source>
        <strain evidence="1">UCBG64.0493</strain>
        <tissue evidence="1">Leaf</tissue>
    </source>
</reference>
<dbReference type="AlphaFoldDB" id="A0AA88VKC3"/>
<gene>
    <name evidence="1" type="ORF">RJ639_015294</name>
</gene>